<evidence type="ECO:0000256" key="1">
    <source>
        <dbReference type="ARBA" id="ARBA00006432"/>
    </source>
</evidence>
<evidence type="ECO:0000313" key="10">
    <source>
        <dbReference type="EMBL" id="KAH9521219.1"/>
    </source>
</evidence>
<dbReference type="Pfam" id="PF13193">
    <property type="entry name" value="AMP-binding_C"/>
    <property type="match status" value="1"/>
</dbReference>
<evidence type="ECO:0000256" key="7">
    <source>
        <dbReference type="ARBA" id="ARBA00048277"/>
    </source>
</evidence>
<name>A0A922I729_DERFA</name>
<evidence type="ECO:0000256" key="2">
    <source>
        <dbReference type="ARBA" id="ARBA00022598"/>
    </source>
</evidence>
<comment type="catalytic activity">
    <reaction evidence="7">
        <text>a medium-chain fatty acid + ATP + CoA = a medium-chain fatty acyl-CoA + AMP + diphosphate</text>
        <dbReference type="Rhea" id="RHEA:48340"/>
        <dbReference type="ChEBI" id="CHEBI:30616"/>
        <dbReference type="ChEBI" id="CHEBI:33019"/>
        <dbReference type="ChEBI" id="CHEBI:57287"/>
        <dbReference type="ChEBI" id="CHEBI:59558"/>
        <dbReference type="ChEBI" id="CHEBI:90546"/>
        <dbReference type="ChEBI" id="CHEBI:456215"/>
        <dbReference type="EC" id="6.2.1.2"/>
    </reaction>
</comment>
<feature type="domain" description="AMP-binding enzyme C-terminal" evidence="9">
    <location>
        <begin position="525"/>
        <end position="604"/>
    </location>
</feature>
<gene>
    <name evidence="10" type="ORF">DERF_004892</name>
</gene>
<reference evidence="10" key="1">
    <citation type="submission" date="2013-05" db="EMBL/GenBank/DDBJ databases">
        <authorList>
            <person name="Yim A.K.Y."/>
            <person name="Chan T.F."/>
            <person name="Ji K.M."/>
            <person name="Liu X.Y."/>
            <person name="Zhou J.W."/>
            <person name="Li R.Q."/>
            <person name="Yang K.Y."/>
            <person name="Li J."/>
            <person name="Li M."/>
            <person name="Law P.T.W."/>
            <person name="Wu Y.L."/>
            <person name="Cai Z.L."/>
            <person name="Qin H."/>
            <person name="Bao Y."/>
            <person name="Leung R.K.K."/>
            <person name="Ng P.K.S."/>
            <person name="Zou J."/>
            <person name="Zhong X.J."/>
            <person name="Ran P.X."/>
            <person name="Zhong N.S."/>
            <person name="Liu Z.G."/>
            <person name="Tsui S.K.W."/>
        </authorList>
    </citation>
    <scope>NUCLEOTIDE SEQUENCE</scope>
    <source>
        <strain evidence="10">Derf</strain>
        <tissue evidence="10">Whole organism</tissue>
    </source>
</reference>
<feature type="domain" description="AMP-dependent synthetase/ligase" evidence="8">
    <location>
        <begin position="75"/>
        <end position="473"/>
    </location>
</feature>
<dbReference type="FunFam" id="3.30.300.30:FF:000008">
    <property type="entry name" value="2,3-dihydroxybenzoate-AMP ligase"/>
    <property type="match status" value="1"/>
</dbReference>
<keyword evidence="11" id="KW-1185">Reference proteome</keyword>
<evidence type="ECO:0000259" key="8">
    <source>
        <dbReference type="Pfam" id="PF00501"/>
    </source>
</evidence>
<dbReference type="InterPro" id="IPR020845">
    <property type="entry name" value="AMP-binding_CS"/>
</dbReference>
<dbReference type="Gene3D" id="3.40.50.12780">
    <property type="entry name" value="N-terminal domain of ligase-like"/>
    <property type="match status" value="1"/>
</dbReference>
<accession>A0A922I729</accession>
<organism evidence="10 11">
    <name type="scientific">Dermatophagoides farinae</name>
    <name type="common">American house dust mite</name>
    <dbReference type="NCBI Taxonomy" id="6954"/>
    <lineage>
        <taxon>Eukaryota</taxon>
        <taxon>Metazoa</taxon>
        <taxon>Ecdysozoa</taxon>
        <taxon>Arthropoda</taxon>
        <taxon>Chelicerata</taxon>
        <taxon>Arachnida</taxon>
        <taxon>Acari</taxon>
        <taxon>Acariformes</taxon>
        <taxon>Sarcoptiformes</taxon>
        <taxon>Astigmata</taxon>
        <taxon>Psoroptidia</taxon>
        <taxon>Analgoidea</taxon>
        <taxon>Pyroglyphidae</taxon>
        <taxon>Dermatophagoidinae</taxon>
        <taxon>Dermatophagoides</taxon>
    </lineage>
</organism>
<dbReference type="SUPFAM" id="SSF56801">
    <property type="entry name" value="Acetyl-CoA synthetase-like"/>
    <property type="match status" value="1"/>
</dbReference>
<dbReference type="GO" id="GO:0031956">
    <property type="term" value="F:medium-chain fatty acid-CoA ligase activity"/>
    <property type="evidence" value="ECO:0007669"/>
    <property type="project" value="UniProtKB-EC"/>
</dbReference>
<comment type="function">
    <text evidence="3">Acyl-CoA synthases catalyze the initial reaction in fatty acid metabolism, by forming a thioester with CoA. Has some preference toward medium-chain substrates. Plays a role in adipocyte differentiation.</text>
</comment>
<dbReference type="AlphaFoldDB" id="A0A922I729"/>
<evidence type="ECO:0000256" key="5">
    <source>
        <dbReference type="ARBA" id="ARBA00039638"/>
    </source>
</evidence>
<dbReference type="EC" id="6.2.1.2" evidence="4"/>
<evidence type="ECO:0000256" key="6">
    <source>
        <dbReference type="ARBA" id="ARBA00047319"/>
    </source>
</evidence>
<dbReference type="Gene3D" id="3.30.300.30">
    <property type="match status" value="1"/>
</dbReference>
<dbReference type="InterPro" id="IPR042099">
    <property type="entry name" value="ANL_N_sf"/>
</dbReference>
<reference evidence="10" key="2">
    <citation type="journal article" date="2022" name="Res Sq">
        <title>Comparative Genomics Reveals Insights into the Divergent Evolution of Astigmatic Mites and Household Pest Adaptations.</title>
        <authorList>
            <person name="Xiong Q."/>
            <person name="Wan A.T.-Y."/>
            <person name="Liu X.-Y."/>
            <person name="Fung C.S.-H."/>
            <person name="Xiao X."/>
            <person name="Malainual N."/>
            <person name="Hou J."/>
            <person name="Wang L."/>
            <person name="Wang M."/>
            <person name="Yang K."/>
            <person name="Cui Y."/>
            <person name="Leung E."/>
            <person name="Nong W."/>
            <person name="Shin S.-K."/>
            <person name="Au S."/>
            <person name="Jeong K.Y."/>
            <person name="Chew F.T."/>
            <person name="Hui J."/>
            <person name="Leung T.F."/>
            <person name="Tungtrongchitr A."/>
            <person name="Zhong N."/>
            <person name="Liu Z."/>
            <person name="Tsui S."/>
        </authorList>
    </citation>
    <scope>NUCLEOTIDE SEQUENCE</scope>
    <source>
        <strain evidence="10">Derf</strain>
        <tissue evidence="10">Whole organism</tissue>
    </source>
</reference>
<dbReference type="Pfam" id="PF00501">
    <property type="entry name" value="AMP-binding"/>
    <property type="match status" value="1"/>
</dbReference>
<dbReference type="Proteomes" id="UP000790347">
    <property type="component" value="Unassembled WGS sequence"/>
</dbReference>
<dbReference type="PANTHER" id="PTHR43201">
    <property type="entry name" value="ACYL-COA SYNTHETASE"/>
    <property type="match status" value="1"/>
</dbReference>
<dbReference type="InterPro" id="IPR000873">
    <property type="entry name" value="AMP-dep_synth/lig_dom"/>
</dbReference>
<evidence type="ECO:0000256" key="3">
    <source>
        <dbReference type="ARBA" id="ARBA00037247"/>
    </source>
</evidence>
<evidence type="ECO:0000259" key="9">
    <source>
        <dbReference type="Pfam" id="PF13193"/>
    </source>
</evidence>
<comment type="catalytic activity">
    <reaction evidence="6">
        <text>octanoate + ATP + CoA = octanoyl-CoA + AMP + diphosphate</text>
        <dbReference type="Rhea" id="RHEA:33631"/>
        <dbReference type="ChEBI" id="CHEBI:25646"/>
        <dbReference type="ChEBI" id="CHEBI:30616"/>
        <dbReference type="ChEBI" id="CHEBI:33019"/>
        <dbReference type="ChEBI" id="CHEBI:57287"/>
        <dbReference type="ChEBI" id="CHEBI:57386"/>
        <dbReference type="ChEBI" id="CHEBI:456215"/>
    </reaction>
</comment>
<dbReference type="GO" id="GO:0006631">
    <property type="term" value="P:fatty acid metabolic process"/>
    <property type="evidence" value="ECO:0007669"/>
    <property type="project" value="TreeGrafter"/>
</dbReference>
<proteinExistence type="inferred from homology"/>
<evidence type="ECO:0000313" key="11">
    <source>
        <dbReference type="Proteomes" id="UP000790347"/>
    </source>
</evidence>
<comment type="similarity">
    <text evidence="1">Belongs to the ATP-dependent AMP-binding enzyme family.</text>
</comment>
<evidence type="ECO:0000256" key="4">
    <source>
        <dbReference type="ARBA" id="ARBA00039009"/>
    </source>
</evidence>
<dbReference type="PANTHER" id="PTHR43201:SF5">
    <property type="entry name" value="MEDIUM-CHAIN ACYL-COA LIGASE ACSF2, MITOCHONDRIAL"/>
    <property type="match status" value="1"/>
</dbReference>
<dbReference type="EMBL" id="ASGP02000002">
    <property type="protein sequence ID" value="KAH9521219.1"/>
    <property type="molecule type" value="Genomic_DNA"/>
</dbReference>
<comment type="caution">
    <text evidence="10">The sequence shown here is derived from an EMBL/GenBank/DDBJ whole genome shotgun (WGS) entry which is preliminary data.</text>
</comment>
<dbReference type="PROSITE" id="PS00455">
    <property type="entry name" value="AMP_BINDING"/>
    <property type="match status" value="1"/>
</dbReference>
<protein>
    <recommendedName>
        <fullName evidence="5">Medium-chain acyl-CoA ligase ACSF2, mitochondrial</fullName>
        <ecNumber evidence="4">6.2.1.2</ecNumber>
    </recommendedName>
</protein>
<sequence>MLKFITSAANHGHCYLFGVLTNRFNTRINTFGLRSCRFIASMVQDLNDSNLSYVHGCPPTPIATYSPLTIGELLKRSVAIDPDRIGFIVAHQNISKTYSQFDADVDRLAKALRSLGCRRGSVVGLWAVNCYEWLLIQFATAKLGAIMVAINPAYKERELLNVFRLIGIETMIMNQQFRYSDYGKVMENIAPGIFASAQHGSARVHSEQLPQLKNLIVIDQTDGEIVPLNVCRFSQLMQSSFPEKDTHKSDENNDTQFDDVINVQFTSGTTGLPKGSMLTHFNIIQNGQFIAPILFEDLNEPPTVCIPNPLYHAFGCVVGTVASVFMHGTLVLPGPIFNADTTIQSIEKYGCDYLYGTPTMWSDLLQRPLHQYNLTTLKRGVMSGAPCPSVLLHKIRQTIPSLQNILIPYGSTEIGPVATCTRINDSEAHKFESVGLPIPYVEVKVTDIKSNRTVRRGERGEVLVRSHGTFPGYMNQPDKTDEVIDDNFWYHTGDVGWMDQQGYLHISGRIKEMIIRGGENIYPKEVEELIMQMTGESIEDVHVVGIADTRLGEEMVAFIKLRSGKTNEWTEKSLKDHLRNKMSHFKVPKHIHFIDDFPRTPTGKIRKIDLKQMATQMFATESDQKKA</sequence>
<dbReference type="InterPro" id="IPR045851">
    <property type="entry name" value="AMP-bd_C_sf"/>
</dbReference>
<keyword evidence="2" id="KW-0436">Ligase</keyword>
<dbReference type="InterPro" id="IPR025110">
    <property type="entry name" value="AMP-bd_C"/>
</dbReference>